<name>A0A7G9L2A7_9SPHN</name>
<sequence length="122" mass="13523">MFRKIGFAAAAACVAVIPSAVLAQGKQDFTLVNRTGYTINEVYVAPTKSDEWEEDVLDQDVLDNGASVGIGFSKKESTCNYDIKVVFEDGDEADWRKFDLCTVSKVTIFYNRKTGDTTAQYE</sequence>
<reference evidence="2 3" key="1">
    <citation type="submission" date="2020-08" db="EMBL/GenBank/DDBJ databases">
        <title>Sphingomonas sp. sand1-3 16S ribosomal RNA gene Genome sequencing and assembly.</title>
        <authorList>
            <person name="Kang M."/>
        </authorList>
    </citation>
    <scope>NUCLEOTIDE SEQUENCE [LARGE SCALE GENOMIC DNA]</scope>
    <source>
        <strain evidence="3">sand1-3</strain>
    </source>
</reference>
<evidence type="ECO:0008006" key="4">
    <source>
        <dbReference type="Google" id="ProtNLM"/>
    </source>
</evidence>
<dbReference type="Proteomes" id="UP000515861">
    <property type="component" value="Chromosome"/>
</dbReference>
<keyword evidence="1" id="KW-0732">Signal</keyword>
<organism evidence="2 3">
    <name type="scientific">Sphingomonas sabuli</name>
    <dbReference type="NCBI Taxonomy" id="2764186"/>
    <lineage>
        <taxon>Bacteria</taxon>
        <taxon>Pseudomonadati</taxon>
        <taxon>Pseudomonadota</taxon>
        <taxon>Alphaproteobacteria</taxon>
        <taxon>Sphingomonadales</taxon>
        <taxon>Sphingomonadaceae</taxon>
        <taxon>Sphingomonas</taxon>
    </lineage>
</organism>
<accession>A0A7G9L2A7</accession>
<evidence type="ECO:0000313" key="2">
    <source>
        <dbReference type="EMBL" id="QNM82756.1"/>
    </source>
</evidence>
<keyword evidence="3" id="KW-1185">Reference proteome</keyword>
<dbReference type="EMBL" id="CP060697">
    <property type="protein sequence ID" value="QNM82756.1"/>
    <property type="molecule type" value="Genomic_DNA"/>
</dbReference>
<dbReference type="AlphaFoldDB" id="A0A7G9L2A7"/>
<feature type="signal peptide" evidence="1">
    <location>
        <begin position="1"/>
        <end position="23"/>
    </location>
</feature>
<evidence type="ECO:0000256" key="1">
    <source>
        <dbReference type="SAM" id="SignalP"/>
    </source>
</evidence>
<proteinExistence type="predicted"/>
<feature type="chain" id="PRO_5028840886" description="Argininosuccinate lyase" evidence="1">
    <location>
        <begin position="24"/>
        <end position="122"/>
    </location>
</feature>
<dbReference type="KEGG" id="ssau:H8M03_12345"/>
<evidence type="ECO:0000313" key="3">
    <source>
        <dbReference type="Proteomes" id="UP000515861"/>
    </source>
</evidence>
<gene>
    <name evidence="2" type="ORF">H8M03_12345</name>
</gene>
<dbReference type="RefSeq" id="WP_187479711.1">
    <property type="nucleotide sequence ID" value="NZ_CP060697.1"/>
</dbReference>
<protein>
    <recommendedName>
        <fullName evidence="4">Argininosuccinate lyase</fullName>
    </recommendedName>
</protein>